<organism evidence="3 4">
    <name type="scientific">Arthrobacter caoxuetaonis</name>
    <dbReference type="NCBI Taxonomy" id="2886935"/>
    <lineage>
        <taxon>Bacteria</taxon>
        <taxon>Bacillati</taxon>
        <taxon>Actinomycetota</taxon>
        <taxon>Actinomycetes</taxon>
        <taxon>Micrococcales</taxon>
        <taxon>Micrococcaceae</taxon>
        <taxon>Arthrobacter</taxon>
    </lineage>
</organism>
<keyword evidence="4" id="KW-1185">Reference proteome</keyword>
<name>A0A9X1MA84_9MICC</name>
<gene>
    <name evidence="3" type="ORF">LJ757_00375</name>
</gene>
<dbReference type="AlphaFoldDB" id="A0A9X1MA84"/>
<protein>
    <submittedName>
        <fullName evidence="3">SseB family protein</fullName>
    </submittedName>
</protein>
<dbReference type="Proteomes" id="UP001139158">
    <property type="component" value="Unassembled WGS sequence"/>
</dbReference>
<evidence type="ECO:0000256" key="1">
    <source>
        <dbReference type="SAM" id="MobiDB-lite"/>
    </source>
</evidence>
<dbReference type="RefSeq" id="WP_227894003.1">
    <property type="nucleotide sequence ID" value="NZ_CP099466.1"/>
</dbReference>
<dbReference type="Pfam" id="PF07179">
    <property type="entry name" value="SseB"/>
    <property type="match status" value="1"/>
</dbReference>
<evidence type="ECO:0000313" key="3">
    <source>
        <dbReference type="EMBL" id="MCC3296259.1"/>
    </source>
</evidence>
<evidence type="ECO:0000259" key="2">
    <source>
        <dbReference type="Pfam" id="PF07179"/>
    </source>
</evidence>
<proteinExistence type="predicted"/>
<dbReference type="InterPro" id="IPR009839">
    <property type="entry name" value="SseB_N"/>
</dbReference>
<accession>A0A9X1MA84</accession>
<sequence>MDHEADNESTESNDAASSTPDAGSSGAAGTLEPSTGLEQAIREGQEGKISNQDVITAIWNSDLLSVGRLTVEDDPASFQALVLQSPEGAAPVAATFTDAQRIPQRIRDTAPIMVKASGEATLRSIAPGYGLAINPGNSLGLELGPEGVEAVVAAFGGQARPQSGETAAE</sequence>
<feature type="compositionally biased region" description="Polar residues" evidence="1">
    <location>
        <begin position="12"/>
        <end position="22"/>
    </location>
</feature>
<comment type="caution">
    <text evidence="3">The sequence shown here is derived from an EMBL/GenBank/DDBJ whole genome shotgun (WGS) entry which is preliminary data.</text>
</comment>
<feature type="region of interest" description="Disordered" evidence="1">
    <location>
        <begin position="1"/>
        <end position="47"/>
    </location>
</feature>
<reference evidence="3" key="1">
    <citation type="submission" date="2021-10" db="EMBL/GenBank/DDBJ databases">
        <title>Novel species in genus Arthrobacter.</title>
        <authorList>
            <person name="Liu Y."/>
        </authorList>
    </citation>
    <scope>NUCLEOTIDE SEQUENCE</scope>
    <source>
        <strain evidence="3">Zg-Y453</strain>
    </source>
</reference>
<evidence type="ECO:0000313" key="4">
    <source>
        <dbReference type="Proteomes" id="UP001139158"/>
    </source>
</evidence>
<feature type="domain" description="SseB protein N-terminal" evidence="2">
    <location>
        <begin position="37"/>
        <end position="150"/>
    </location>
</feature>
<dbReference type="EMBL" id="JAJFZV010000001">
    <property type="protein sequence ID" value="MCC3296259.1"/>
    <property type="molecule type" value="Genomic_DNA"/>
</dbReference>